<organism evidence="2 3">
    <name type="scientific">Chondrus crispus</name>
    <name type="common">Carrageen Irish moss</name>
    <name type="synonym">Polymorpha crispa</name>
    <dbReference type="NCBI Taxonomy" id="2769"/>
    <lineage>
        <taxon>Eukaryota</taxon>
        <taxon>Rhodophyta</taxon>
        <taxon>Florideophyceae</taxon>
        <taxon>Rhodymeniophycidae</taxon>
        <taxon>Gigartinales</taxon>
        <taxon>Gigartinaceae</taxon>
        <taxon>Chondrus</taxon>
    </lineage>
</organism>
<feature type="region of interest" description="Disordered" evidence="1">
    <location>
        <begin position="1"/>
        <end position="34"/>
    </location>
</feature>
<dbReference type="RefSeq" id="XP_005712938.1">
    <property type="nucleotide sequence ID" value="XM_005712881.1"/>
</dbReference>
<dbReference type="KEGG" id="ccp:CHC_T00010259001"/>
<dbReference type="EMBL" id="HG001635">
    <property type="protein sequence ID" value="CDF33135.1"/>
    <property type="molecule type" value="Genomic_DNA"/>
</dbReference>
<dbReference type="AlphaFoldDB" id="R7Q6N9"/>
<proteinExistence type="predicted"/>
<sequence length="354" mass="37856">MPAPFASPPSPPPRHQPPAPPSMDPWDQHSPRACAPPPALLAHHSVCPATASLALSSPLPLALGLYLSRGGTDVARPLPLFYVPPSAACALGIPPGWYAAAPPRGSLSVRVTRVREHIPGCNHMVARVAVDGTDANCPEAFHGDAAVGEERVVHGFVESFAAEDGRMDRVVRRFELGETVVGEGQGQGDVGCVRLEVSAGIAVRVERGNLEGGYVYGKGGNEVKEKAREKEGKSVSVGRGESLLIEGWTTEWEMNWGTVIGCVCVRLREGRWLKGRGVLDMDGVPYSGYVGGRGGDEADRWRKWVLAGAGRWERAGTASLGWTAKKEDKEEARKSVVKKCTAIVHLDPEVIDLT</sequence>
<evidence type="ECO:0000313" key="3">
    <source>
        <dbReference type="Proteomes" id="UP000012073"/>
    </source>
</evidence>
<feature type="compositionally biased region" description="Pro residues" evidence="1">
    <location>
        <begin position="1"/>
        <end position="23"/>
    </location>
</feature>
<dbReference type="Gramene" id="CDF33135">
    <property type="protein sequence ID" value="CDF33135"/>
    <property type="gene ID" value="CHC_T00010259001"/>
</dbReference>
<keyword evidence="3" id="KW-1185">Reference proteome</keyword>
<protein>
    <submittedName>
        <fullName evidence="2">Uncharacterized protein</fullName>
    </submittedName>
</protein>
<dbReference type="GeneID" id="17320654"/>
<evidence type="ECO:0000256" key="1">
    <source>
        <dbReference type="SAM" id="MobiDB-lite"/>
    </source>
</evidence>
<accession>R7Q6N9</accession>
<dbReference type="Proteomes" id="UP000012073">
    <property type="component" value="Unassembled WGS sequence"/>
</dbReference>
<gene>
    <name evidence="2" type="ORF">CHC_T00010259001</name>
</gene>
<name>R7Q6N9_CHOCR</name>
<reference evidence="3" key="1">
    <citation type="journal article" date="2013" name="Proc. Natl. Acad. Sci. U.S.A.">
        <title>Genome structure and metabolic features in the red seaweed Chondrus crispus shed light on evolution of the Archaeplastida.</title>
        <authorList>
            <person name="Collen J."/>
            <person name="Porcel B."/>
            <person name="Carre W."/>
            <person name="Ball S.G."/>
            <person name="Chaparro C."/>
            <person name="Tonon T."/>
            <person name="Barbeyron T."/>
            <person name="Michel G."/>
            <person name="Noel B."/>
            <person name="Valentin K."/>
            <person name="Elias M."/>
            <person name="Artiguenave F."/>
            <person name="Arun A."/>
            <person name="Aury J.M."/>
            <person name="Barbosa-Neto J.F."/>
            <person name="Bothwell J.H."/>
            <person name="Bouget F.Y."/>
            <person name="Brillet L."/>
            <person name="Cabello-Hurtado F."/>
            <person name="Capella-Gutierrez S."/>
            <person name="Charrier B."/>
            <person name="Cladiere L."/>
            <person name="Cock J.M."/>
            <person name="Coelho S.M."/>
            <person name="Colleoni C."/>
            <person name="Czjzek M."/>
            <person name="Da Silva C."/>
            <person name="Delage L."/>
            <person name="Denoeud F."/>
            <person name="Deschamps P."/>
            <person name="Dittami S.M."/>
            <person name="Gabaldon T."/>
            <person name="Gachon C.M."/>
            <person name="Groisillier A."/>
            <person name="Herve C."/>
            <person name="Jabbari K."/>
            <person name="Katinka M."/>
            <person name="Kloareg B."/>
            <person name="Kowalczyk N."/>
            <person name="Labadie K."/>
            <person name="Leblanc C."/>
            <person name="Lopez P.J."/>
            <person name="McLachlan D.H."/>
            <person name="Meslet-Cladiere L."/>
            <person name="Moustafa A."/>
            <person name="Nehr Z."/>
            <person name="Nyvall Collen P."/>
            <person name="Panaud O."/>
            <person name="Partensky F."/>
            <person name="Poulain J."/>
            <person name="Rensing S.A."/>
            <person name="Rousvoal S."/>
            <person name="Samson G."/>
            <person name="Symeonidi A."/>
            <person name="Weissenbach J."/>
            <person name="Zambounis A."/>
            <person name="Wincker P."/>
            <person name="Boyen C."/>
        </authorList>
    </citation>
    <scope>NUCLEOTIDE SEQUENCE [LARGE SCALE GENOMIC DNA]</scope>
    <source>
        <strain evidence="3">cv. Stackhouse</strain>
    </source>
</reference>
<evidence type="ECO:0000313" key="2">
    <source>
        <dbReference type="EMBL" id="CDF33135.1"/>
    </source>
</evidence>